<evidence type="ECO:0000256" key="1">
    <source>
        <dbReference type="SAM" id="MobiDB-lite"/>
    </source>
</evidence>
<dbReference type="Pfam" id="PF05119">
    <property type="entry name" value="Terminase_4"/>
    <property type="match status" value="1"/>
</dbReference>
<dbReference type="AlphaFoldDB" id="A0A9P3V1U9"/>
<name>A0A9P3V1U9_9MYCO</name>
<feature type="compositionally biased region" description="Basic and acidic residues" evidence="1">
    <location>
        <begin position="19"/>
        <end position="29"/>
    </location>
</feature>
<dbReference type="EMBL" id="BRZI01000072">
    <property type="protein sequence ID" value="GLD33287.1"/>
    <property type="molecule type" value="Genomic_DNA"/>
</dbReference>
<evidence type="ECO:0000313" key="4">
    <source>
        <dbReference type="Proteomes" id="UP001064782"/>
    </source>
</evidence>
<comment type="caution">
    <text evidence="3">The sequence shown here is derived from an EMBL/GenBank/DDBJ whole genome shotgun (WGS) entry which is preliminary data.</text>
</comment>
<organism evidence="3 4">
    <name type="scientific">Mycobacterium kiyosense</name>
    <dbReference type="NCBI Taxonomy" id="2871094"/>
    <lineage>
        <taxon>Bacteria</taxon>
        <taxon>Bacillati</taxon>
        <taxon>Actinomycetota</taxon>
        <taxon>Actinomycetes</taxon>
        <taxon>Mycobacteriales</taxon>
        <taxon>Mycobacteriaceae</taxon>
        <taxon>Mycobacterium</taxon>
    </lineage>
</organism>
<keyword evidence="4" id="KW-1185">Reference proteome</keyword>
<dbReference type="InterPro" id="IPR006448">
    <property type="entry name" value="Phage_term_ssu_P27"/>
</dbReference>
<feature type="region of interest" description="Disordered" evidence="1">
    <location>
        <begin position="1"/>
        <end position="44"/>
    </location>
</feature>
<dbReference type="EMBL" id="BRXE01000056">
    <property type="protein sequence ID" value="GLB84623.1"/>
    <property type="molecule type" value="Genomic_DNA"/>
</dbReference>
<protein>
    <recommendedName>
        <fullName evidence="5">Phage terminase small subunit P27 family</fullName>
    </recommendedName>
</protein>
<dbReference type="GeneID" id="83631379"/>
<dbReference type="RefSeq" id="WP_236975233.1">
    <property type="nucleotide sequence ID" value="NZ_BRXE01000056.1"/>
</dbReference>
<accession>A0A9P3V1U9</accession>
<evidence type="ECO:0000313" key="2">
    <source>
        <dbReference type="EMBL" id="GLB84623.1"/>
    </source>
</evidence>
<proteinExistence type="predicted"/>
<evidence type="ECO:0000313" key="3">
    <source>
        <dbReference type="EMBL" id="GLD33287.1"/>
    </source>
</evidence>
<dbReference type="Proteomes" id="UP001064782">
    <property type="component" value="Unassembled WGS sequence"/>
</dbReference>
<gene>
    <name evidence="3" type="ORF">Mkiyose1413_51700</name>
    <name evidence="2" type="ORF">SRL2020028_38790</name>
</gene>
<dbReference type="NCBIfam" id="TIGR01558">
    <property type="entry name" value="sm_term_P27"/>
    <property type="match status" value="1"/>
</dbReference>
<dbReference type="Proteomes" id="UP001165663">
    <property type="component" value="Unassembled WGS sequence"/>
</dbReference>
<sequence>MARTGRKATPNRLKLLAGSRERDLNRDEPIPSPPADGVDLTKPPRGLGAAAAKVWRELAPDLVDKQVLAVWDLTLFEAFCRTVAHYRALEAKVRQDGYTGAGSQGQPIKSVYWAARNDALKQLMALAARFGLTPADRAGLVEGVMPGGAGQGRPVLGPERLLN</sequence>
<evidence type="ECO:0008006" key="5">
    <source>
        <dbReference type="Google" id="ProtNLM"/>
    </source>
</evidence>
<reference evidence="3" key="1">
    <citation type="submission" date="2022-08" db="EMBL/GenBank/DDBJ databases">
        <title>Mycobacterium kiyosense sp. nov., scotochromogenic slow-glowing species isolated from respiratory specimens.</title>
        <authorList>
            <person name="Fukano H."/>
            <person name="Kazumi Y."/>
            <person name="Sakagami N."/>
            <person name="Ato M."/>
            <person name="Mitarai S."/>
            <person name="Hoshino Y."/>
        </authorList>
    </citation>
    <scope>NUCLEOTIDE SEQUENCE</scope>
    <source>
        <strain evidence="3">1413</strain>
        <strain evidence="2">SRL2020-028</strain>
    </source>
</reference>